<evidence type="ECO:0000256" key="1">
    <source>
        <dbReference type="ARBA" id="ARBA00004370"/>
    </source>
</evidence>
<dbReference type="Pfam" id="PF00015">
    <property type="entry name" value="MCPsignal"/>
    <property type="match status" value="1"/>
</dbReference>
<reference evidence="6 7" key="1">
    <citation type="journal article" date="2013" name="Genome Announc.">
        <title>Complete Genome Sequence of Glaciecola psychrophila Strain 170T.</title>
        <authorList>
            <person name="Yin J."/>
            <person name="Chen J."/>
            <person name="Liu G."/>
            <person name="Yu Y."/>
            <person name="Song L."/>
            <person name="Wang X."/>
            <person name="Qu X."/>
        </authorList>
    </citation>
    <scope>NUCLEOTIDE SEQUENCE [LARGE SCALE GENOMIC DNA]</scope>
    <source>
        <strain evidence="6 7">170</strain>
    </source>
</reference>
<sequence length="244" mass="26093">MTNSASVLAEKVLAVEENINKADKAAASADKETNLSVQTLTTTIIDIKSRADKTESSVWVIEELARSSQAISGVMEVIRNIAEQTNLLALNAAIEAARAGEQGRGFAVVADEVRTLASRTQKSTEEIRIMIEKLQAGSKEASSAMAANKMSALETVESTSRTGEVLQQALAAVDEIKVLNSATSIMASHQKEVSMEIKQRIDGVNLISLENSTSASNMKLMCDELSTLANDMQDKLAGYTIKGI</sequence>
<keyword evidence="2 4" id="KW-0807">Transducer</keyword>
<comment type="subcellular location">
    <subcellularLocation>
        <location evidence="1">Membrane</location>
    </subcellularLocation>
</comment>
<dbReference type="GO" id="GO:0016020">
    <property type="term" value="C:membrane"/>
    <property type="evidence" value="ECO:0007669"/>
    <property type="project" value="UniProtKB-SubCell"/>
</dbReference>
<dbReference type="AlphaFoldDB" id="M4RWL1"/>
<proteinExistence type="inferred from homology"/>
<dbReference type="EMBL" id="CP003837">
    <property type="protein sequence ID" value="AGH42862.1"/>
    <property type="molecule type" value="Genomic_DNA"/>
</dbReference>
<dbReference type="GO" id="GO:0006935">
    <property type="term" value="P:chemotaxis"/>
    <property type="evidence" value="ECO:0007669"/>
    <property type="project" value="UniProtKB-ARBA"/>
</dbReference>
<protein>
    <submittedName>
        <fullName evidence="6">Methyl-accepting chemotaxis protein</fullName>
    </submittedName>
</protein>
<evidence type="ECO:0000259" key="5">
    <source>
        <dbReference type="PROSITE" id="PS50111"/>
    </source>
</evidence>
<dbReference type="GO" id="GO:0007165">
    <property type="term" value="P:signal transduction"/>
    <property type="evidence" value="ECO:0007669"/>
    <property type="project" value="UniProtKB-KW"/>
</dbReference>
<dbReference type="PATRIC" id="fig|1129794.4.peg.743"/>
<dbReference type="PANTHER" id="PTHR32089">
    <property type="entry name" value="METHYL-ACCEPTING CHEMOTAXIS PROTEIN MCPB"/>
    <property type="match status" value="1"/>
</dbReference>
<dbReference type="HOGENOM" id="CLU_000445_107_18_6"/>
<organism evidence="6 7">
    <name type="scientific">Paraglaciecola psychrophila 170</name>
    <dbReference type="NCBI Taxonomy" id="1129794"/>
    <lineage>
        <taxon>Bacteria</taxon>
        <taxon>Pseudomonadati</taxon>
        <taxon>Pseudomonadota</taxon>
        <taxon>Gammaproteobacteria</taxon>
        <taxon>Alteromonadales</taxon>
        <taxon>Alteromonadaceae</taxon>
        <taxon>Paraglaciecola</taxon>
    </lineage>
</organism>
<dbReference type="eggNOG" id="COG0840">
    <property type="taxonomic scope" value="Bacteria"/>
</dbReference>
<dbReference type="PANTHER" id="PTHR32089:SF120">
    <property type="entry name" value="METHYL-ACCEPTING CHEMOTAXIS PROTEIN TLPQ"/>
    <property type="match status" value="1"/>
</dbReference>
<dbReference type="Proteomes" id="UP000011864">
    <property type="component" value="Chromosome"/>
</dbReference>
<feature type="domain" description="Methyl-accepting transducer" evidence="5">
    <location>
        <begin position="1"/>
        <end position="205"/>
    </location>
</feature>
<dbReference type="KEGG" id="gps:C427_0753"/>
<dbReference type="STRING" id="1129794.C427_0753"/>
<evidence type="ECO:0000256" key="3">
    <source>
        <dbReference type="ARBA" id="ARBA00029447"/>
    </source>
</evidence>
<evidence type="ECO:0000313" key="7">
    <source>
        <dbReference type="Proteomes" id="UP000011864"/>
    </source>
</evidence>
<dbReference type="SMART" id="SM00283">
    <property type="entry name" value="MA"/>
    <property type="match status" value="1"/>
</dbReference>
<evidence type="ECO:0000313" key="6">
    <source>
        <dbReference type="EMBL" id="AGH42862.1"/>
    </source>
</evidence>
<evidence type="ECO:0000256" key="4">
    <source>
        <dbReference type="PROSITE-ProRule" id="PRU00284"/>
    </source>
</evidence>
<dbReference type="RefSeq" id="WP_015430393.1">
    <property type="nucleotide sequence ID" value="NC_020514.1"/>
</dbReference>
<dbReference type="SUPFAM" id="SSF58104">
    <property type="entry name" value="Methyl-accepting chemotaxis protein (MCP) signaling domain"/>
    <property type="match status" value="1"/>
</dbReference>
<dbReference type="InterPro" id="IPR004089">
    <property type="entry name" value="MCPsignal_dom"/>
</dbReference>
<comment type="similarity">
    <text evidence="3">Belongs to the methyl-accepting chemotaxis (MCP) protein family.</text>
</comment>
<dbReference type="Gene3D" id="1.10.287.950">
    <property type="entry name" value="Methyl-accepting chemotaxis protein"/>
    <property type="match status" value="1"/>
</dbReference>
<keyword evidence="7" id="KW-1185">Reference proteome</keyword>
<gene>
    <name evidence="6" type="ORF">C427_0753</name>
</gene>
<accession>M4RWL1</accession>
<dbReference type="PROSITE" id="PS50111">
    <property type="entry name" value="CHEMOTAXIS_TRANSDUC_2"/>
    <property type="match status" value="1"/>
</dbReference>
<name>M4RWL1_9ALTE</name>
<evidence type="ECO:0000256" key="2">
    <source>
        <dbReference type="ARBA" id="ARBA00023224"/>
    </source>
</evidence>